<sequence length="110" mass="12528">MQYRTIYERITDTLKGLKKAQVQNRLAILYATGKISGAQYKKFTQGTGLPKSVIGIRTHQALGLISKRQADYLVYKKRNPSPPQPPKHRDTPITRVSVFENSPPKKGYER</sequence>
<gene>
    <name evidence="2" type="ORF">B1L04_03060</name>
</gene>
<reference evidence="2 3" key="1">
    <citation type="submission" date="2017-02" db="EMBL/GenBank/DDBJ databases">
        <title>Genome sequence of Microcystis aeruginosa KW.</title>
        <authorList>
            <person name="Oh H.-M."/>
            <person name="Ahn C.-Y."/>
            <person name="Jeong H."/>
            <person name="Srivastava A."/>
            <person name="Lee H.-G."/>
            <person name="Kang S.-R."/>
        </authorList>
    </citation>
    <scope>NUCLEOTIDE SEQUENCE [LARGE SCALE GENOMIC DNA]</scope>
    <source>
        <strain evidence="2 3">KW</strain>
    </source>
</reference>
<evidence type="ECO:0000256" key="1">
    <source>
        <dbReference type="SAM" id="MobiDB-lite"/>
    </source>
</evidence>
<proteinExistence type="predicted"/>
<dbReference type="Proteomes" id="UP000189835">
    <property type="component" value="Unassembled WGS sequence"/>
</dbReference>
<dbReference type="AlphaFoldDB" id="A0A1V4BYF7"/>
<protein>
    <submittedName>
        <fullName evidence="2">Uncharacterized protein</fullName>
    </submittedName>
</protein>
<accession>A0A1V4BYF7</accession>
<dbReference type="EMBL" id="MVGR01000002">
    <property type="protein sequence ID" value="OPF19778.1"/>
    <property type="molecule type" value="Genomic_DNA"/>
</dbReference>
<comment type="caution">
    <text evidence="2">The sequence shown here is derived from an EMBL/GenBank/DDBJ whole genome shotgun (WGS) entry which is preliminary data.</text>
</comment>
<name>A0A1V4BYF7_MICAE</name>
<evidence type="ECO:0000313" key="3">
    <source>
        <dbReference type="Proteomes" id="UP000189835"/>
    </source>
</evidence>
<feature type="region of interest" description="Disordered" evidence="1">
    <location>
        <begin position="76"/>
        <end position="110"/>
    </location>
</feature>
<organism evidence="2 3">
    <name type="scientific">Microcystis aeruginosa KW</name>
    <dbReference type="NCBI Taxonomy" id="1960155"/>
    <lineage>
        <taxon>Bacteria</taxon>
        <taxon>Bacillati</taxon>
        <taxon>Cyanobacteriota</taxon>
        <taxon>Cyanophyceae</taxon>
        <taxon>Oscillatoriophycideae</taxon>
        <taxon>Chroococcales</taxon>
        <taxon>Microcystaceae</taxon>
        <taxon>Microcystis</taxon>
    </lineage>
</organism>
<evidence type="ECO:0000313" key="2">
    <source>
        <dbReference type="EMBL" id="OPF19778.1"/>
    </source>
</evidence>